<dbReference type="InterPro" id="IPR036938">
    <property type="entry name" value="PAP2/HPO_sf"/>
</dbReference>
<evidence type="ECO:0000256" key="1">
    <source>
        <dbReference type="ARBA" id="ARBA00004651"/>
    </source>
</evidence>
<feature type="transmembrane region" description="Helical" evidence="7">
    <location>
        <begin position="52"/>
        <end position="73"/>
    </location>
</feature>
<sequence length="210" mass="21415">MSGRRRAALLTALAGSGVTALCSLAVADGRVGPAEAAVFHWVNDWPGSVTGALWAFQLLGVLGLPLVVAIGAAAYRRGRLVLSLALLPPVKLLVEHGLLKELVHRERPGSTIAGAVLRDVPAAGASFPSGHALIAFGAAVLLWPHLRPGWRAVAVSLAVLTSVARLHLGAHAPLDVVGGAAAGVTVGATLLVLVGLSHRESARVPSQRAV</sequence>
<keyword evidence="10" id="KW-1185">Reference proteome</keyword>
<dbReference type="SUPFAM" id="SSF48317">
    <property type="entry name" value="Acid phosphatase/Vanadium-dependent haloperoxidase"/>
    <property type="match status" value="1"/>
</dbReference>
<evidence type="ECO:0000256" key="4">
    <source>
        <dbReference type="ARBA" id="ARBA00022801"/>
    </source>
</evidence>
<dbReference type="AlphaFoldDB" id="A0A562IPM5"/>
<evidence type="ECO:0000256" key="2">
    <source>
        <dbReference type="ARBA" id="ARBA00022475"/>
    </source>
</evidence>
<keyword evidence="5 7" id="KW-1133">Transmembrane helix</keyword>
<dbReference type="EMBL" id="VLKF01000001">
    <property type="protein sequence ID" value="TWH72685.1"/>
    <property type="molecule type" value="Genomic_DNA"/>
</dbReference>
<dbReference type="SMART" id="SM00014">
    <property type="entry name" value="acidPPc"/>
    <property type="match status" value="1"/>
</dbReference>
<dbReference type="Proteomes" id="UP000321490">
    <property type="component" value="Unassembled WGS sequence"/>
</dbReference>
<dbReference type="GO" id="GO:0016787">
    <property type="term" value="F:hydrolase activity"/>
    <property type="evidence" value="ECO:0007669"/>
    <property type="project" value="UniProtKB-KW"/>
</dbReference>
<keyword evidence="2" id="KW-1003">Cell membrane</keyword>
<feature type="transmembrane region" description="Helical" evidence="7">
    <location>
        <begin position="125"/>
        <end position="143"/>
    </location>
</feature>
<evidence type="ECO:0000259" key="8">
    <source>
        <dbReference type="SMART" id="SM00014"/>
    </source>
</evidence>
<comment type="subcellular location">
    <subcellularLocation>
        <location evidence="1">Cell membrane</location>
        <topology evidence="1">Multi-pass membrane protein</topology>
    </subcellularLocation>
</comment>
<evidence type="ECO:0000256" key="7">
    <source>
        <dbReference type="SAM" id="Phobius"/>
    </source>
</evidence>
<dbReference type="PANTHER" id="PTHR14969">
    <property type="entry name" value="SPHINGOSINE-1-PHOSPHATE PHOSPHOHYDROLASE"/>
    <property type="match status" value="1"/>
</dbReference>
<dbReference type="GO" id="GO:0005886">
    <property type="term" value="C:plasma membrane"/>
    <property type="evidence" value="ECO:0007669"/>
    <property type="project" value="UniProtKB-SubCell"/>
</dbReference>
<name>A0A562IPM5_9ACTN</name>
<feature type="domain" description="Phosphatidic acid phosphatase type 2/haloperoxidase" evidence="8">
    <location>
        <begin position="80"/>
        <end position="191"/>
    </location>
</feature>
<reference evidence="9 10" key="1">
    <citation type="submission" date="2019-07" db="EMBL/GenBank/DDBJ databases">
        <title>R&amp;d 2014.</title>
        <authorList>
            <person name="Klenk H.-P."/>
        </authorList>
    </citation>
    <scope>NUCLEOTIDE SEQUENCE [LARGE SCALE GENOMIC DNA]</scope>
    <source>
        <strain evidence="9 10">DSM 45764</strain>
    </source>
</reference>
<evidence type="ECO:0000313" key="10">
    <source>
        <dbReference type="Proteomes" id="UP000321490"/>
    </source>
</evidence>
<evidence type="ECO:0000313" key="9">
    <source>
        <dbReference type="EMBL" id="TWH72685.1"/>
    </source>
</evidence>
<evidence type="ECO:0000256" key="3">
    <source>
        <dbReference type="ARBA" id="ARBA00022692"/>
    </source>
</evidence>
<feature type="transmembrane region" description="Helical" evidence="7">
    <location>
        <begin position="176"/>
        <end position="196"/>
    </location>
</feature>
<dbReference type="RefSeq" id="WP_153361928.1">
    <property type="nucleotide sequence ID" value="NZ_JABGDC010000178.1"/>
</dbReference>
<evidence type="ECO:0000256" key="5">
    <source>
        <dbReference type="ARBA" id="ARBA00022989"/>
    </source>
</evidence>
<gene>
    <name evidence="9" type="ORF">JD78_01207</name>
</gene>
<accession>A0A562IPM5</accession>
<organism evidence="9 10">
    <name type="scientific">Modestobacter roseus</name>
    <dbReference type="NCBI Taxonomy" id="1181884"/>
    <lineage>
        <taxon>Bacteria</taxon>
        <taxon>Bacillati</taxon>
        <taxon>Actinomycetota</taxon>
        <taxon>Actinomycetes</taxon>
        <taxon>Geodermatophilales</taxon>
        <taxon>Geodermatophilaceae</taxon>
        <taxon>Modestobacter</taxon>
    </lineage>
</organism>
<dbReference type="OrthoDB" id="5194942at2"/>
<comment type="caution">
    <text evidence="9">The sequence shown here is derived from an EMBL/GenBank/DDBJ whole genome shotgun (WGS) entry which is preliminary data.</text>
</comment>
<proteinExistence type="predicted"/>
<keyword evidence="6 7" id="KW-0472">Membrane</keyword>
<evidence type="ECO:0000256" key="6">
    <source>
        <dbReference type="ARBA" id="ARBA00023136"/>
    </source>
</evidence>
<dbReference type="Gene3D" id="1.20.144.10">
    <property type="entry name" value="Phosphatidic acid phosphatase type 2/haloperoxidase"/>
    <property type="match status" value="1"/>
</dbReference>
<dbReference type="PANTHER" id="PTHR14969:SF62">
    <property type="entry name" value="DECAPRENYLPHOSPHORYL-5-PHOSPHORIBOSE PHOSPHATASE RV3807C-RELATED"/>
    <property type="match status" value="1"/>
</dbReference>
<dbReference type="Pfam" id="PF01569">
    <property type="entry name" value="PAP2"/>
    <property type="match status" value="1"/>
</dbReference>
<keyword evidence="4" id="KW-0378">Hydrolase</keyword>
<keyword evidence="3 7" id="KW-0812">Transmembrane</keyword>
<dbReference type="InterPro" id="IPR000326">
    <property type="entry name" value="PAP2/HPO"/>
</dbReference>
<protein>
    <submittedName>
        <fullName evidence="9">Undecaprenyl-diphosphatase</fullName>
    </submittedName>
</protein>